<dbReference type="PANTHER" id="PTHR36508:SF1">
    <property type="entry name" value="PROTEIN SLYX"/>
    <property type="match status" value="1"/>
</dbReference>
<evidence type="ECO:0000313" key="2">
    <source>
        <dbReference type="EMBL" id="AMP05197.1"/>
    </source>
</evidence>
<dbReference type="Pfam" id="PF04102">
    <property type="entry name" value="SlyX"/>
    <property type="match status" value="1"/>
</dbReference>
<proteinExistence type="predicted"/>
<dbReference type="PATRIC" id="fig|279113.9.peg.2816"/>
<feature type="coiled-coil region" evidence="1">
    <location>
        <begin position="45"/>
        <end position="79"/>
    </location>
</feature>
<keyword evidence="1" id="KW-0175">Coiled coil</keyword>
<accession>A0A127Q579</accession>
<dbReference type="STRING" id="279113.CPter91_2851"/>
<sequence length="93" mass="10789">MAMRRALLRYHLRCKNQENAIGNAMTQEERMVDIEIKLTRQDDLLDELNKLVYRQQLKIDQLEALCAALAQRIKDAADNSNASQAAHERPPHY</sequence>
<gene>
    <name evidence="2" type="ORF">CPter91_2851</name>
</gene>
<evidence type="ECO:0000256" key="1">
    <source>
        <dbReference type="SAM" id="Coils"/>
    </source>
</evidence>
<name>A0A127Q579_9BURK</name>
<evidence type="ECO:0000313" key="3">
    <source>
        <dbReference type="Proteomes" id="UP000074561"/>
    </source>
</evidence>
<dbReference type="AlphaFoldDB" id="A0A127Q579"/>
<dbReference type="KEGG" id="cpra:CPter91_2851"/>
<reference evidence="2 3" key="1">
    <citation type="submission" date="2015-11" db="EMBL/GenBank/DDBJ databases">
        <title>Exploring the genomic traits of fungus-feeding bacterial genus Collimonas.</title>
        <authorList>
            <person name="Song C."/>
            <person name="Schmidt R."/>
            <person name="de Jager V."/>
            <person name="Krzyzanowska D."/>
            <person name="Jongedijk E."/>
            <person name="Cankar K."/>
            <person name="Beekwilder J."/>
            <person name="van Veen A."/>
            <person name="de Boer W."/>
            <person name="van Veen J.A."/>
            <person name="Garbeva P."/>
        </authorList>
    </citation>
    <scope>NUCLEOTIDE SEQUENCE [LARGE SCALE GENOMIC DNA]</scope>
    <source>
        <strain evidence="2 3">Ter91</strain>
    </source>
</reference>
<dbReference type="PANTHER" id="PTHR36508">
    <property type="entry name" value="PROTEIN SLYX"/>
    <property type="match status" value="1"/>
</dbReference>
<protein>
    <submittedName>
        <fullName evidence="2">SlyX family protein</fullName>
    </submittedName>
</protein>
<dbReference type="EMBL" id="CP013234">
    <property type="protein sequence ID" value="AMP05197.1"/>
    <property type="molecule type" value="Genomic_DNA"/>
</dbReference>
<dbReference type="InterPro" id="IPR007236">
    <property type="entry name" value="SlyX"/>
</dbReference>
<dbReference type="Proteomes" id="UP000074561">
    <property type="component" value="Chromosome"/>
</dbReference>
<organism evidence="2 3">
    <name type="scientific">Collimonas pratensis</name>
    <dbReference type="NCBI Taxonomy" id="279113"/>
    <lineage>
        <taxon>Bacteria</taxon>
        <taxon>Pseudomonadati</taxon>
        <taxon>Pseudomonadota</taxon>
        <taxon>Betaproteobacteria</taxon>
        <taxon>Burkholderiales</taxon>
        <taxon>Oxalobacteraceae</taxon>
        <taxon>Collimonas</taxon>
    </lineage>
</organism>